<dbReference type="AlphaFoldDB" id="A0A839ECY3"/>
<keyword evidence="3" id="KW-1185">Reference proteome</keyword>
<proteinExistence type="predicted"/>
<evidence type="ECO:0000313" key="2">
    <source>
        <dbReference type="EMBL" id="MBA8849066.1"/>
    </source>
</evidence>
<evidence type="ECO:0000256" key="1">
    <source>
        <dbReference type="SAM" id="MobiDB-lite"/>
    </source>
</evidence>
<evidence type="ECO:0000313" key="3">
    <source>
        <dbReference type="Proteomes" id="UP000585905"/>
    </source>
</evidence>
<accession>A0A839ECY3</accession>
<name>A0A839ECY3_9MICO</name>
<reference evidence="2 3" key="1">
    <citation type="submission" date="2020-07" db="EMBL/GenBank/DDBJ databases">
        <title>Sequencing the genomes of 1000 actinobacteria strains.</title>
        <authorList>
            <person name="Klenk H.-P."/>
        </authorList>
    </citation>
    <scope>NUCLEOTIDE SEQUENCE [LARGE SCALE GENOMIC DNA]</scope>
    <source>
        <strain evidence="2 3">DSM 19663</strain>
    </source>
</reference>
<organism evidence="2 3">
    <name type="scientific">Microcella alkalica</name>
    <dbReference type="NCBI Taxonomy" id="355930"/>
    <lineage>
        <taxon>Bacteria</taxon>
        <taxon>Bacillati</taxon>
        <taxon>Actinomycetota</taxon>
        <taxon>Actinomycetes</taxon>
        <taxon>Micrococcales</taxon>
        <taxon>Microbacteriaceae</taxon>
        <taxon>Microcella</taxon>
    </lineage>
</organism>
<feature type="region of interest" description="Disordered" evidence="1">
    <location>
        <begin position="1"/>
        <end position="24"/>
    </location>
</feature>
<dbReference type="Proteomes" id="UP000585905">
    <property type="component" value="Unassembled WGS sequence"/>
</dbReference>
<comment type="caution">
    <text evidence="2">The sequence shown here is derived from an EMBL/GenBank/DDBJ whole genome shotgun (WGS) entry which is preliminary data.</text>
</comment>
<protein>
    <submittedName>
        <fullName evidence="2">Uncharacterized protein</fullName>
    </submittedName>
</protein>
<dbReference type="EMBL" id="JACGWX010000012">
    <property type="protein sequence ID" value="MBA8849066.1"/>
    <property type="molecule type" value="Genomic_DNA"/>
</dbReference>
<gene>
    <name evidence="2" type="ORF">FHX53_002683</name>
</gene>
<sequence>MRAAGADGAPDTDEAPVTEEVSRGFVESMTDDYWQLSHCSMSIGSTGTA</sequence>